<dbReference type="PANTHER" id="PTHR42945">
    <property type="entry name" value="HISTIDINE BIOSYNTHESIS BIFUNCTIONAL PROTEIN"/>
    <property type="match status" value="1"/>
</dbReference>
<keyword evidence="9" id="KW-0963">Cytoplasm</keyword>
<organism evidence="11 12">
    <name type="scientific">Bombella mellum</name>
    <dbReference type="NCBI Taxonomy" id="2039288"/>
    <lineage>
        <taxon>Bacteria</taxon>
        <taxon>Pseudomonadati</taxon>
        <taxon>Pseudomonadota</taxon>
        <taxon>Alphaproteobacteria</taxon>
        <taxon>Acetobacterales</taxon>
        <taxon>Acetobacteraceae</taxon>
        <taxon>Bombella</taxon>
    </lineage>
</organism>
<sequence length="140" mass="15582">MTPGCPSGWAARDGMTKDRKHMPQDTISPRENRRDVLERLYHTVMARKGASPSISHSARLMARGRSKIAQKFGEEAVECVIEAIKGDRHGLISESADVLYHLIVMWVDAGIDPADVWAELERREGTSGIEEKASRPKPAF</sequence>
<dbReference type="RefSeq" id="WP_182040023.1">
    <property type="nucleotide sequence ID" value="NZ_PDLY01000001.1"/>
</dbReference>
<evidence type="ECO:0000256" key="6">
    <source>
        <dbReference type="ARBA" id="ARBA00022801"/>
    </source>
</evidence>
<dbReference type="NCBIfam" id="NF001611">
    <property type="entry name" value="PRK00400.1-3"/>
    <property type="match status" value="1"/>
</dbReference>
<comment type="subcellular location">
    <subcellularLocation>
        <location evidence="9">Cytoplasm</location>
    </subcellularLocation>
</comment>
<evidence type="ECO:0000256" key="9">
    <source>
        <dbReference type="HAMAP-Rule" id="MF_01020"/>
    </source>
</evidence>
<comment type="catalytic activity">
    <reaction evidence="1 9">
        <text>1-(5-phospho-beta-D-ribosyl)-ATP + H2O = 1-(5-phospho-beta-D-ribosyl)-5'-AMP + diphosphate + H(+)</text>
        <dbReference type="Rhea" id="RHEA:22828"/>
        <dbReference type="ChEBI" id="CHEBI:15377"/>
        <dbReference type="ChEBI" id="CHEBI:15378"/>
        <dbReference type="ChEBI" id="CHEBI:33019"/>
        <dbReference type="ChEBI" id="CHEBI:59457"/>
        <dbReference type="ChEBI" id="CHEBI:73183"/>
        <dbReference type="EC" id="3.6.1.31"/>
    </reaction>
</comment>
<keyword evidence="12" id="KW-1185">Reference proteome</keyword>
<comment type="caution">
    <text evidence="11">The sequence shown here is derived from an EMBL/GenBank/DDBJ whole genome shotgun (WGS) entry which is preliminary data.</text>
</comment>
<keyword evidence="6 9" id="KW-0378">Hydrolase</keyword>
<accession>A0ABR5ZQ31</accession>
<comment type="pathway">
    <text evidence="2 9">Amino-acid biosynthesis; L-histidine biosynthesis; L-histidine from 5-phospho-alpha-D-ribose 1-diphosphate: step 2/9.</text>
</comment>
<feature type="region of interest" description="Disordered" evidence="10">
    <location>
        <begin position="1"/>
        <end position="28"/>
    </location>
</feature>
<comment type="similarity">
    <text evidence="3 9">Belongs to the PRA-PH family.</text>
</comment>
<evidence type="ECO:0000256" key="8">
    <source>
        <dbReference type="ARBA" id="ARBA00023102"/>
    </source>
</evidence>
<keyword evidence="5 9" id="KW-0547">Nucleotide-binding</keyword>
<evidence type="ECO:0000256" key="1">
    <source>
        <dbReference type="ARBA" id="ARBA00001460"/>
    </source>
</evidence>
<dbReference type="HAMAP" id="MF_01020">
    <property type="entry name" value="HisE"/>
    <property type="match status" value="1"/>
</dbReference>
<evidence type="ECO:0000313" key="11">
    <source>
        <dbReference type="EMBL" id="MBA5726385.1"/>
    </source>
</evidence>
<keyword evidence="8 9" id="KW-0368">Histidine biosynthesis</keyword>
<dbReference type="InterPro" id="IPR021130">
    <property type="entry name" value="PRib-ATP_PPHydrolase-like"/>
</dbReference>
<dbReference type="NCBIfam" id="NF001613">
    <property type="entry name" value="PRK00400.1-5"/>
    <property type="match status" value="1"/>
</dbReference>
<dbReference type="EMBL" id="PDLY01000001">
    <property type="protein sequence ID" value="MBA5726385.1"/>
    <property type="molecule type" value="Genomic_DNA"/>
</dbReference>
<evidence type="ECO:0000256" key="3">
    <source>
        <dbReference type="ARBA" id="ARBA00009392"/>
    </source>
</evidence>
<proteinExistence type="inferred from homology"/>
<evidence type="ECO:0000256" key="5">
    <source>
        <dbReference type="ARBA" id="ARBA00022741"/>
    </source>
</evidence>
<evidence type="ECO:0000256" key="4">
    <source>
        <dbReference type="ARBA" id="ARBA00022605"/>
    </source>
</evidence>
<evidence type="ECO:0000256" key="7">
    <source>
        <dbReference type="ARBA" id="ARBA00022840"/>
    </source>
</evidence>
<feature type="compositionally biased region" description="Basic and acidic residues" evidence="10">
    <location>
        <begin position="14"/>
        <end position="28"/>
    </location>
</feature>
<reference evidence="11 12" key="1">
    <citation type="submission" date="2017-10" db="EMBL/GenBank/DDBJ databases">
        <authorList>
            <person name="Jakob F."/>
        </authorList>
    </citation>
    <scope>NUCLEOTIDE SEQUENCE [LARGE SCALE GENOMIC DNA]</scope>
    <source>
        <strain evidence="11 12">TMW 2.1889</strain>
    </source>
</reference>
<dbReference type="Pfam" id="PF01503">
    <property type="entry name" value="PRA-PH"/>
    <property type="match status" value="1"/>
</dbReference>
<evidence type="ECO:0000256" key="2">
    <source>
        <dbReference type="ARBA" id="ARBA00005204"/>
    </source>
</evidence>
<dbReference type="CDD" id="cd11534">
    <property type="entry name" value="NTP-PPase_HisIE_like"/>
    <property type="match status" value="1"/>
</dbReference>
<name>A0ABR5ZQ31_9PROT</name>
<dbReference type="NCBIfam" id="TIGR03188">
    <property type="entry name" value="histidine_hisI"/>
    <property type="match status" value="1"/>
</dbReference>
<evidence type="ECO:0000313" key="12">
    <source>
        <dbReference type="Proteomes" id="UP000765338"/>
    </source>
</evidence>
<dbReference type="Gene3D" id="1.10.287.1080">
    <property type="entry name" value="MazG-like"/>
    <property type="match status" value="1"/>
</dbReference>
<dbReference type="EC" id="3.6.1.31" evidence="9"/>
<keyword evidence="7 9" id="KW-0067">ATP-binding</keyword>
<evidence type="ECO:0000256" key="10">
    <source>
        <dbReference type="SAM" id="MobiDB-lite"/>
    </source>
</evidence>
<dbReference type="InterPro" id="IPR008179">
    <property type="entry name" value="HisE"/>
</dbReference>
<dbReference type="SUPFAM" id="SSF101386">
    <property type="entry name" value="all-alpha NTP pyrophosphatases"/>
    <property type="match status" value="1"/>
</dbReference>
<gene>
    <name evidence="9" type="primary">hisE</name>
    <name evidence="11" type="ORF">CPA56_00035</name>
</gene>
<protein>
    <recommendedName>
        <fullName evidence="9">Phosphoribosyl-ATP pyrophosphatase</fullName>
        <shortName evidence="9">PRA-PH</shortName>
        <ecNumber evidence="9">3.6.1.31</ecNumber>
    </recommendedName>
</protein>
<dbReference type="PANTHER" id="PTHR42945:SF1">
    <property type="entry name" value="HISTIDINE BIOSYNTHESIS BIFUNCTIONAL PROTEIN HIS7"/>
    <property type="match status" value="1"/>
</dbReference>
<dbReference type="Proteomes" id="UP000765338">
    <property type="component" value="Unassembled WGS sequence"/>
</dbReference>
<keyword evidence="4 9" id="KW-0028">Amino-acid biosynthesis</keyword>